<organism evidence="3">
    <name type="scientific">Escherichia coli</name>
    <dbReference type="NCBI Taxonomy" id="562"/>
    <lineage>
        <taxon>Bacteria</taxon>
        <taxon>Pseudomonadati</taxon>
        <taxon>Pseudomonadota</taxon>
        <taxon>Gammaproteobacteria</taxon>
        <taxon>Enterobacterales</taxon>
        <taxon>Enterobacteriaceae</taxon>
        <taxon>Escherichia</taxon>
    </lineage>
</organism>
<accession>A0A811AQ36</accession>
<protein>
    <recommendedName>
        <fullName evidence="2">Pertactin central region domain-containing protein</fullName>
    </recommendedName>
</protein>
<dbReference type="NCBIfam" id="TIGR01414">
    <property type="entry name" value="autotrans_barl"/>
    <property type="match status" value="1"/>
</dbReference>
<reference evidence="3" key="1">
    <citation type="submission" date="2021-03" db="EMBL/GenBank/DDBJ databases">
        <title>Whole genome sequence of tetracycline plasmid in Escherichia coli.</title>
        <authorList>
            <person name="Usui M."/>
            <person name="Fukuda A."/>
        </authorList>
    </citation>
    <scope>NUCLEOTIDE SEQUENCE</scope>
    <source>
        <strain evidence="3">I66</strain>
        <plasmid evidence="3">pI66</plasmid>
    </source>
</reference>
<dbReference type="InterPro" id="IPR011050">
    <property type="entry name" value="Pectin_lyase_fold/virulence"/>
</dbReference>
<sequence length="128" mass="14058">MTLFTGENNKTFSTLTVDELTANKSAFVMRTDMTNSDKLVVNSKVEGQDNILLVNFLQKNGDNKKLNIDSVSTHGGTDKNTFKASTQSIGFSDVTPVIEQRDAENKTTRTLTGYKTVANNDATKKPHP</sequence>
<evidence type="ECO:0000313" key="3">
    <source>
        <dbReference type="EMBL" id="BCT73567.1"/>
    </source>
</evidence>
<dbReference type="Pfam" id="PF03212">
    <property type="entry name" value="Pertactin"/>
    <property type="match status" value="1"/>
</dbReference>
<feature type="region of interest" description="Disordered" evidence="1">
    <location>
        <begin position="100"/>
        <end position="128"/>
    </location>
</feature>
<geneLocation type="plasmid" evidence="3">
    <name>pI66</name>
</geneLocation>
<feature type="compositionally biased region" description="Polar residues" evidence="1">
    <location>
        <begin position="108"/>
        <end position="121"/>
    </location>
</feature>
<dbReference type="InterPro" id="IPR004899">
    <property type="entry name" value="Pertactin_central"/>
</dbReference>
<evidence type="ECO:0000259" key="2">
    <source>
        <dbReference type="Pfam" id="PF03212"/>
    </source>
</evidence>
<dbReference type="InterPro" id="IPR006315">
    <property type="entry name" value="OM_autotransptr_brl_dom"/>
</dbReference>
<feature type="domain" description="Pertactin central region" evidence="2">
    <location>
        <begin position="7"/>
        <end position="79"/>
    </location>
</feature>
<dbReference type="SUPFAM" id="SSF51126">
    <property type="entry name" value="Pectin lyase-like"/>
    <property type="match status" value="1"/>
</dbReference>
<proteinExistence type="predicted"/>
<dbReference type="InterPro" id="IPR012332">
    <property type="entry name" value="Autotransporter_pectin_lyase_C"/>
</dbReference>
<dbReference type="GO" id="GO:0019867">
    <property type="term" value="C:outer membrane"/>
    <property type="evidence" value="ECO:0007669"/>
    <property type="project" value="InterPro"/>
</dbReference>
<dbReference type="AlphaFoldDB" id="A0A811AQ36"/>
<dbReference type="Gene3D" id="2.160.20.20">
    <property type="match status" value="1"/>
</dbReference>
<keyword evidence="3" id="KW-0614">Plasmid</keyword>
<dbReference type="EMBL" id="LC620533">
    <property type="protein sequence ID" value="BCT73567.1"/>
    <property type="molecule type" value="Genomic_DNA"/>
</dbReference>
<evidence type="ECO:0000256" key="1">
    <source>
        <dbReference type="SAM" id="MobiDB-lite"/>
    </source>
</evidence>
<name>A0A811AQ36_ECOLX</name>